<evidence type="ECO:0000313" key="2">
    <source>
        <dbReference type="EMBL" id="CAK9062961.1"/>
    </source>
</evidence>
<proteinExistence type="predicted"/>
<dbReference type="EMBL" id="CAXAMN010021740">
    <property type="protein sequence ID" value="CAK9062961.1"/>
    <property type="molecule type" value="Genomic_DNA"/>
</dbReference>
<comment type="caution">
    <text evidence="2">The sequence shown here is derived from an EMBL/GenBank/DDBJ whole genome shotgun (WGS) entry which is preliminary data.</text>
</comment>
<name>A0ABP0NHH9_9DINO</name>
<keyword evidence="3" id="KW-1185">Reference proteome</keyword>
<evidence type="ECO:0000313" key="3">
    <source>
        <dbReference type="Proteomes" id="UP001642484"/>
    </source>
</evidence>
<protein>
    <submittedName>
        <fullName evidence="2">Uncharacterized protein</fullName>
    </submittedName>
</protein>
<reference evidence="2 3" key="1">
    <citation type="submission" date="2024-02" db="EMBL/GenBank/DDBJ databases">
        <authorList>
            <person name="Chen Y."/>
            <person name="Shah S."/>
            <person name="Dougan E. K."/>
            <person name="Thang M."/>
            <person name="Chan C."/>
        </authorList>
    </citation>
    <scope>NUCLEOTIDE SEQUENCE [LARGE SCALE GENOMIC DNA]</scope>
</reference>
<accession>A0ABP0NHH9</accession>
<evidence type="ECO:0000256" key="1">
    <source>
        <dbReference type="SAM" id="SignalP"/>
    </source>
</evidence>
<keyword evidence="1" id="KW-0732">Signal</keyword>
<feature type="signal peptide" evidence="1">
    <location>
        <begin position="1"/>
        <end position="21"/>
    </location>
</feature>
<organism evidence="2 3">
    <name type="scientific">Durusdinium trenchii</name>
    <dbReference type="NCBI Taxonomy" id="1381693"/>
    <lineage>
        <taxon>Eukaryota</taxon>
        <taxon>Sar</taxon>
        <taxon>Alveolata</taxon>
        <taxon>Dinophyceae</taxon>
        <taxon>Suessiales</taxon>
        <taxon>Symbiodiniaceae</taxon>
        <taxon>Durusdinium</taxon>
    </lineage>
</organism>
<sequence>MAVLNVQIISILVALLHPVACGQCSGAECAAVDAANDARHSLLQTATADHVHRPVAPAAAHSEDLKEVVKSTAPHANLQINTSASHVSNSSKACGCLVQQWSSAIFTIGVLSFATWSHLCSFEAEETDWWKLCSHRHL</sequence>
<feature type="chain" id="PRO_5046027804" evidence="1">
    <location>
        <begin position="22"/>
        <end position="138"/>
    </location>
</feature>
<dbReference type="Proteomes" id="UP001642484">
    <property type="component" value="Unassembled WGS sequence"/>
</dbReference>
<gene>
    <name evidence="2" type="ORF">CCMP2556_LOCUS30969</name>
</gene>